<dbReference type="GO" id="GO:0033499">
    <property type="term" value="P:galactose catabolic process via UDP-galactose, Leloir pathway"/>
    <property type="evidence" value="ECO:0007669"/>
    <property type="project" value="TreeGrafter"/>
</dbReference>
<dbReference type="EMBL" id="PYFT01000001">
    <property type="protein sequence ID" value="PSR54693.1"/>
    <property type="molecule type" value="Genomic_DNA"/>
</dbReference>
<dbReference type="FunFam" id="2.70.98.10:FF:000003">
    <property type="entry name" value="Aldose 1-epimerase"/>
    <property type="match status" value="1"/>
</dbReference>
<feature type="binding site" evidence="17">
    <location>
        <begin position="78"/>
        <end position="79"/>
    </location>
    <ligand>
        <name>beta-D-galactose</name>
        <dbReference type="ChEBI" id="CHEBI:27667"/>
    </ligand>
</feature>
<dbReference type="Proteomes" id="UP000240357">
    <property type="component" value="Unassembled WGS sequence"/>
</dbReference>
<evidence type="ECO:0000256" key="10">
    <source>
        <dbReference type="ARBA" id="ARBA00022553"/>
    </source>
</evidence>
<keyword evidence="19" id="KW-1185">Reference proteome</keyword>
<dbReference type="GO" id="GO:0030246">
    <property type="term" value="F:carbohydrate binding"/>
    <property type="evidence" value="ECO:0007669"/>
    <property type="project" value="InterPro"/>
</dbReference>
<evidence type="ECO:0000256" key="3">
    <source>
        <dbReference type="ARBA" id="ARBA00004496"/>
    </source>
</evidence>
<gene>
    <name evidence="18" type="ORF">AHMF7605_14840</name>
</gene>
<feature type="active site" description="Proton acceptor" evidence="15">
    <location>
        <position position="308"/>
    </location>
</feature>
<dbReference type="InterPro" id="IPR011013">
    <property type="entry name" value="Gal_mutarotase_sf_dom"/>
</dbReference>
<dbReference type="EC" id="5.1.3.3" evidence="7 14"/>
<evidence type="ECO:0000256" key="1">
    <source>
        <dbReference type="ARBA" id="ARBA00001614"/>
    </source>
</evidence>
<dbReference type="InterPro" id="IPR018052">
    <property type="entry name" value="Ald1_epimerase_CS"/>
</dbReference>
<dbReference type="Pfam" id="PF01263">
    <property type="entry name" value="Aldose_epim"/>
    <property type="match status" value="1"/>
</dbReference>
<dbReference type="GO" id="GO:0004034">
    <property type="term" value="F:aldose 1-epimerase activity"/>
    <property type="evidence" value="ECO:0007669"/>
    <property type="project" value="UniProtKB-EC"/>
</dbReference>
<dbReference type="GO" id="GO:0005737">
    <property type="term" value="C:cytoplasm"/>
    <property type="evidence" value="ECO:0007669"/>
    <property type="project" value="UniProtKB-SubCell"/>
</dbReference>
<evidence type="ECO:0000256" key="11">
    <source>
        <dbReference type="ARBA" id="ARBA00022837"/>
    </source>
</evidence>
<protein>
    <recommendedName>
        <fullName evidence="8 14">Aldose 1-epimerase</fullName>
        <ecNumber evidence="7 14">5.1.3.3</ecNumber>
    </recommendedName>
</protein>
<evidence type="ECO:0000256" key="14">
    <source>
        <dbReference type="PIRNR" id="PIRNR005096"/>
    </source>
</evidence>
<dbReference type="PANTHER" id="PTHR10091">
    <property type="entry name" value="ALDOSE-1-EPIMERASE"/>
    <property type="match status" value="1"/>
</dbReference>
<dbReference type="InterPro" id="IPR008183">
    <property type="entry name" value="Aldose_1/G6P_1-epimerase"/>
</dbReference>
<dbReference type="NCBIfam" id="NF008277">
    <property type="entry name" value="PRK11055.1"/>
    <property type="match status" value="1"/>
</dbReference>
<feature type="binding site" evidence="17">
    <location>
        <begin position="176"/>
        <end position="178"/>
    </location>
    <ligand>
        <name>beta-D-galactose</name>
        <dbReference type="ChEBI" id="CHEBI:27667"/>
    </ligand>
</feature>
<dbReference type="OrthoDB" id="9779408at2"/>
<comment type="similarity">
    <text evidence="5 14">Belongs to the aldose epimerase family.</text>
</comment>
<dbReference type="PANTHER" id="PTHR10091:SF0">
    <property type="entry name" value="GALACTOSE MUTAROTASE"/>
    <property type="match status" value="1"/>
</dbReference>
<dbReference type="UniPathway" id="UPA00242"/>
<dbReference type="SUPFAM" id="SSF74650">
    <property type="entry name" value="Galactose mutarotase-like"/>
    <property type="match status" value="1"/>
</dbReference>
<comment type="subunit">
    <text evidence="6">Monomer.</text>
</comment>
<keyword evidence="9" id="KW-0963">Cytoplasm</keyword>
<proteinExistence type="inferred from homology"/>
<evidence type="ECO:0000256" key="8">
    <source>
        <dbReference type="ARBA" id="ARBA00014165"/>
    </source>
</evidence>
<evidence type="ECO:0000256" key="16">
    <source>
        <dbReference type="PIRSR" id="PIRSR005096-2"/>
    </source>
</evidence>
<feature type="binding site" evidence="16">
    <location>
        <position position="242"/>
    </location>
    <ligand>
        <name>beta-D-galactose</name>
        <dbReference type="ChEBI" id="CHEBI:27667"/>
    </ligand>
</feature>
<evidence type="ECO:0000256" key="7">
    <source>
        <dbReference type="ARBA" id="ARBA00013185"/>
    </source>
</evidence>
<dbReference type="GO" id="GO:0006006">
    <property type="term" value="P:glucose metabolic process"/>
    <property type="evidence" value="ECO:0007669"/>
    <property type="project" value="TreeGrafter"/>
</dbReference>
<name>A0A2T2YGR4_9BACT</name>
<dbReference type="AlphaFoldDB" id="A0A2T2YGR4"/>
<dbReference type="InterPro" id="IPR014718">
    <property type="entry name" value="GH-type_carb-bd"/>
</dbReference>
<comment type="pathway">
    <text evidence="4 14">Carbohydrate metabolism; hexose metabolism.</text>
</comment>
<dbReference type="RefSeq" id="WP_106930597.1">
    <property type="nucleotide sequence ID" value="NZ_PYFT01000001.1"/>
</dbReference>
<keyword evidence="10" id="KW-0597">Phosphoprotein</keyword>
<evidence type="ECO:0000313" key="18">
    <source>
        <dbReference type="EMBL" id="PSR54693.1"/>
    </source>
</evidence>
<comment type="catalytic activity">
    <reaction evidence="1 14">
        <text>alpha-D-glucose = beta-D-glucose</text>
        <dbReference type="Rhea" id="RHEA:10264"/>
        <dbReference type="ChEBI" id="CHEBI:15903"/>
        <dbReference type="ChEBI" id="CHEBI:17925"/>
        <dbReference type="EC" id="5.1.3.3"/>
    </reaction>
</comment>
<evidence type="ECO:0000313" key="19">
    <source>
        <dbReference type="Proteomes" id="UP000240357"/>
    </source>
</evidence>
<keyword evidence="11" id="KW-0106">Calcium</keyword>
<evidence type="ECO:0000256" key="5">
    <source>
        <dbReference type="ARBA" id="ARBA00006206"/>
    </source>
</evidence>
<dbReference type="Gene3D" id="2.70.98.10">
    <property type="match status" value="1"/>
</dbReference>
<evidence type="ECO:0000256" key="17">
    <source>
        <dbReference type="PIRSR" id="PIRSR005096-3"/>
    </source>
</evidence>
<dbReference type="InterPro" id="IPR047215">
    <property type="entry name" value="Galactose_mutarotase-like"/>
</dbReference>
<sequence>MKKEVFGKTPEGTQINRYTLTNQNGITIRIINYGAIITSIQTPDKNGQAGEVVLGFDNLEGYLAEHPYFGAVAGRCANRIAKGKFTLDGKEYTLAINNGPNHLHGGLKGFDKQVWTVTELSEQNALELTYTSKDGEEGYPGNLTVLVTYSLTNNNELKIDYEATTDKATPINLTNHSYFNLAAGQAEDALNHEVVLYAERYTIVDENLIPTGELPLVAGTAMDFSSPHTIGSRINQVTGGYDHNYVLTNSQNEELGLAAMVNEPQTGRQLEVYTTQPGIQFYSGNFLDGSLTGHQGEVYKKHYGFCLETQHFPDSPNQPNFPSTILKPGETFKQSTVYKFSVRNNTQE</sequence>
<evidence type="ECO:0000256" key="15">
    <source>
        <dbReference type="PIRSR" id="PIRSR005096-1"/>
    </source>
</evidence>
<keyword evidence="12 14" id="KW-0413">Isomerase</keyword>
<dbReference type="PIRSF" id="PIRSF005096">
    <property type="entry name" value="GALM"/>
    <property type="match status" value="1"/>
</dbReference>
<evidence type="ECO:0000256" key="2">
    <source>
        <dbReference type="ARBA" id="ARBA00001913"/>
    </source>
</evidence>
<evidence type="ECO:0000256" key="12">
    <source>
        <dbReference type="ARBA" id="ARBA00023235"/>
    </source>
</evidence>
<evidence type="ECO:0000256" key="9">
    <source>
        <dbReference type="ARBA" id="ARBA00022490"/>
    </source>
</evidence>
<dbReference type="InterPro" id="IPR015443">
    <property type="entry name" value="Aldose_1-epimerase"/>
</dbReference>
<evidence type="ECO:0000256" key="4">
    <source>
        <dbReference type="ARBA" id="ARBA00005028"/>
    </source>
</evidence>
<evidence type="ECO:0000256" key="13">
    <source>
        <dbReference type="ARBA" id="ARBA00023277"/>
    </source>
</evidence>
<comment type="subcellular location">
    <subcellularLocation>
        <location evidence="3">Cytoplasm</location>
    </subcellularLocation>
</comment>
<reference evidence="18 19" key="1">
    <citation type="submission" date="2018-03" db="EMBL/GenBank/DDBJ databases">
        <title>Adhaeribacter sp. HMF7605 Genome sequencing and assembly.</title>
        <authorList>
            <person name="Kang H."/>
            <person name="Kang J."/>
            <person name="Cha I."/>
            <person name="Kim H."/>
            <person name="Joh K."/>
        </authorList>
    </citation>
    <scope>NUCLEOTIDE SEQUENCE [LARGE SCALE GENOMIC DNA]</scope>
    <source>
        <strain evidence="18 19">HMF7605</strain>
    </source>
</reference>
<dbReference type="CDD" id="cd09019">
    <property type="entry name" value="galactose_mutarotase_like"/>
    <property type="match status" value="1"/>
</dbReference>
<comment type="caution">
    <text evidence="18">The sequence shown here is derived from an EMBL/GenBank/DDBJ whole genome shotgun (WGS) entry which is preliminary data.</text>
</comment>
<feature type="active site" description="Proton donor" evidence="15">
    <location>
        <position position="176"/>
    </location>
</feature>
<evidence type="ECO:0000256" key="6">
    <source>
        <dbReference type="ARBA" id="ARBA00011245"/>
    </source>
</evidence>
<dbReference type="PROSITE" id="PS00545">
    <property type="entry name" value="ALDOSE_1_EPIMERASE"/>
    <property type="match status" value="1"/>
</dbReference>
<accession>A0A2T2YGR4</accession>
<keyword evidence="13 14" id="KW-0119">Carbohydrate metabolism</keyword>
<comment type="cofactor">
    <cofactor evidence="2">
        <name>Ca(2+)</name>
        <dbReference type="ChEBI" id="CHEBI:29108"/>
    </cofactor>
</comment>
<organism evidence="18 19">
    <name type="scientific">Adhaeribacter arboris</name>
    <dbReference type="NCBI Taxonomy" id="2072846"/>
    <lineage>
        <taxon>Bacteria</taxon>
        <taxon>Pseudomonadati</taxon>
        <taxon>Bacteroidota</taxon>
        <taxon>Cytophagia</taxon>
        <taxon>Cytophagales</taxon>
        <taxon>Hymenobacteraceae</taxon>
        <taxon>Adhaeribacter</taxon>
    </lineage>
</organism>